<dbReference type="EMBL" id="LOEE01000010">
    <property type="protein sequence ID" value="KXG77762.1"/>
    <property type="molecule type" value="Genomic_DNA"/>
</dbReference>
<evidence type="ECO:0000259" key="2">
    <source>
        <dbReference type="Pfam" id="PF13529"/>
    </source>
</evidence>
<protein>
    <recommendedName>
        <fullName evidence="2">Peptidase C39-like domain-containing protein</fullName>
    </recommendedName>
</protein>
<reference evidence="3 4" key="1">
    <citation type="submission" date="2015-12" db="EMBL/GenBank/DDBJ databases">
        <title>Draft genome sequence of the thermoanaerobe Thermotalea metallivorans, an isolate from the runoff channel of the Great Artesian Basin, Australia.</title>
        <authorList>
            <person name="Patel B.K."/>
        </authorList>
    </citation>
    <scope>NUCLEOTIDE SEQUENCE [LARGE SCALE GENOMIC DNA]</scope>
    <source>
        <strain evidence="3 4">B2-1</strain>
    </source>
</reference>
<evidence type="ECO:0000313" key="3">
    <source>
        <dbReference type="EMBL" id="KXG77762.1"/>
    </source>
</evidence>
<evidence type="ECO:0000313" key="4">
    <source>
        <dbReference type="Proteomes" id="UP000070456"/>
    </source>
</evidence>
<dbReference type="OrthoDB" id="2666872at2"/>
<dbReference type="Pfam" id="PF13529">
    <property type="entry name" value="Peptidase_C39_2"/>
    <property type="match status" value="1"/>
</dbReference>
<feature type="chain" id="PRO_5007491618" description="Peptidase C39-like domain-containing protein" evidence="1">
    <location>
        <begin position="22"/>
        <end position="355"/>
    </location>
</feature>
<evidence type="ECO:0000256" key="1">
    <source>
        <dbReference type="SAM" id="SignalP"/>
    </source>
</evidence>
<keyword evidence="1" id="KW-0732">Signal</keyword>
<organism evidence="3 4">
    <name type="scientific">Thermotalea metallivorans</name>
    <dbReference type="NCBI Taxonomy" id="520762"/>
    <lineage>
        <taxon>Bacteria</taxon>
        <taxon>Bacillati</taxon>
        <taxon>Bacillota</taxon>
        <taxon>Clostridia</taxon>
        <taxon>Peptostreptococcales</taxon>
        <taxon>Thermotaleaceae</taxon>
        <taxon>Thermotalea</taxon>
    </lineage>
</organism>
<accession>A0A140LB37</accession>
<dbReference type="InterPro" id="IPR039564">
    <property type="entry name" value="Peptidase_C39-like"/>
</dbReference>
<proteinExistence type="predicted"/>
<feature type="signal peptide" evidence="1">
    <location>
        <begin position="1"/>
        <end position="21"/>
    </location>
</feature>
<feature type="domain" description="Peptidase C39-like" evidence="2">
    <location>
        <begin position="204"/>
        <end position="331"/>
    </location>
</feature>
<dbReference type="AlphaFoldDB" id="A0A140LB37"/>
<keyword evidence="4" id="KW-1185">Reference proteome</keyword>
<name>A0A140LB37_9FIRM</name>
<dbReference type="Proteomes" id="UP000070456">
    <property type="component" value="Unassembled WGS sequence"/>
</dbReference>
<sequence length="355" mass="40908">MRKVLSLLLMLMLIFSSMAYAEHLTSTPIDKAISFKDKTSQKGKFKVWKDEKIGSKRELYNSEGKLSAYLVTVESRDDKIIGYMLIEPRNNEVIEYALGQSPYDDYLDKYLEINKNKFKDKDIQLIYDGPSRYGIEIKDKNKKDKEIIAFTTDSSVEIRVDSNKDVNMLMEQKNINTDDIVTPMGYTTYSKIISGVGNNIWYRACGPTAGSNIVYYWDGKGYPNLVLSGETAEDIIDELYVDMGSINQATLPTNYKLGLKAYFDRHYNGVFNNKPYTSPTYADVKYEVDRNCPGTILYMGHPHYGEHYVTLVGYEYEYGESSGYYVIHDTWDIKDIYRPWASDVSDIEQMIGFYK</sequence>
<dbReference type="RefSeq" id="WP_068554520.1">
    <property type="nucleotide sequence ID" value="NZ_LOEE01000010.1"/>
</dbReference>
<gene>
    <name evidence="3" type="ORF">AN619_03640</name>
</gene>
<comment type="caution">
    <text evidence="3">The sequence shown here is derived from an EMBL/GenBank/DDBJ whole genome shotgun (WGS) entry which is preliminary data.</text>
</comment>